<keyword evidence="3" id="KW-1185">Reference proteome</keyword>
<organism evidence="2 3">
    <name type="scientific">Ancrocorticia populi</name>
    <dbReference type="NCBI Taxonomy" id="2175228"/>
    <lineage>
        <taxon>Bacteria</taxon>
        <taxon>Bacillati</taxon>
        <taxon>Actinomycetota</taxon>
        <taxon>Actinomycetes</taxon>
        <taxon>Actinomycetales</taxon>
        <taxon>Actinomycetaceae</taxon>
        <taxon>Ancrocorticia</taxon>
    </lineage>
</organism>
<feature type="domain" description="DUF1540" evidence="1">
    <location>
        <begin position="59"/>
        <end position="88"/>
    </location>
</feature>
<comment type="caution">
    <text evidence="2">The sequence shown here is derived from an EMBL/GenBank/DDBJ whole genome shotgun (WGS) entry which is preliminary data.</text>
</comment>
<dbReference type="RefSeq" id="WP_109093158.1">
    <property type="nucleotide sequence ID" value="NZ_CAMELQ010000031.1"/>
</dbReference>
<sequence>MATQTLISSCTVTECAFNHGGCNALAITVDGADKAACGTFTTIDARGGVEGAQGTVGACKRLECVHNKDLLCTAGEVAIAGDTALCTTFEAR</sequence>
<dbReference type="AlphaFoldDB" id="A0A2V1KA67"/>
<dbReference type="InterPro" id="IPR011437">
    <property type="entry name" value="DUF1540"/>
</dbReference>
<dbReference type="EMBL" id="QETB01000001">
    <property type="protein sequence ID" value="PWF27662.1"/>
    <property type="molecule type" value="Genomic_DNA"/>
</dbReference>
<dbReference type="Proteomes" id="UP000245283">
    <property type="component" value="Unassembled WGS sequence"/>
</dbReference>
<dbReference type="OrthoDB" id="3213529at2"/>
<protein>
    <submittedName>
        <fullName evidence="2">DUF1540 domain-containing protein</fullName>
    </submittedName>
</protein>
<gene>
    <name evidence="2" type="ORF">DD236_04610</name>
</gene>
<evidence type="ECO:0000313" key="3">
    <source>
        <dbReference type="Proteomes" id="UP000245283"/>
    </source>
</evidence>
<evidence type="ECO:0000313" key="2">
    <source>
        <dbReference type="EMBL" id="PWF27662.1"/>
    </source>
</evidence>
<accession>A0A2V1KA67</accession>
<evidence type="ECO:0000259" key="1">
    <source>
        <dbReference type="Pfam" id="PF07561"/>
    </source>
</evidence>
<proteinExistence type="predicted"/>
<dbReference type="Pfam" id="PF07561">
    <property type="entry name" value="DUF1540"/>
    <property type="match status" value="2"/>
</dbReference>
<name>A0A2V1KA67_9ACTO</name>
<reference evidence="3" key="1">
    <citation type="submission" date="2018-05" db="EMBL/GenBank/DDBJ databases">
        <authorList>
            <person name="Li Y."/>
        </authorList>
    </citation>
    <scope>NUCLEOTIDE SEQUENCE [LARGE SCALE GENOMIC DNA]</scope>
    <source>
        <strain evidence="3">sk1b4</strain>
    </source>
</reference>
<feature type="domain" description="DUF1540" evidence="1">
    <location>
        <begin position="10"/>
        <end position="40"/>
    </location>
</feature>